<dbReference type="PANTHER" id="PTHR46434">
    <property type="entry name" value="GENETIC INTERACTOR OF PROHIBITINS 3, MITOCHONDRIAL"/>
    <property type="match status" value="1"/>
</dbReference>
<dbReference type="Gene3D" id="3.40.50.300">
    <property type="entry name" value="P-loop containing nucleotide triphosphate hydrolases"/>
    <property type="match status" value="1"/>
</dbReference>
<evidence type="ECO:0000313" key="3">
    <source>
        <dbReference type="EMBL" id="HGU39645.1"/>
    </source>
</evidence>
<dbReference type="CDD" id="cd01855">
    <property type="entry name" value="YqeH"/>
    <property type="match status" value="1"/>
</dbReference>
<dbReference type="AlphaFoldDB" id="A0A7C4GHZ2"/>
<accession>A0A7C4GHZ2</accession>
<dbReference type="GO" id="GO:0005525">
    <property type="term" value="F:GTP binding"/>
    <property type="evidence" value="ECO:0007669"/>
    <property type="project" value="InterPro"/>
</dbReference>
<dbReference type="Pfam" id="PF01926">
    <property type="entry name" value="MMR_HSR1"/>
    <property type="match status" value="1"/>
</dbReference>
<organism evidence="3">
    <name type="scientific">Fervidobacterium thailandense</name>
    <dbReference type="NCBI Taxonomy" id="1008305"/>
    <lineage>
        <taxon>Bacteria</taxon>
        <taxon>Thermotogati</taxon>
        <taxon>Thermotogota</taxon>
        <taxon>Thermotogae</taxon>
        <taxon>Thermotogales</taxon>
        <taxon>Fervidobacteriaceae</taxon>
        <taxon>Fervidobacterium</taxon>
    </lineage>
</organism>
<dbReference type="SUPFAM" id="SSF52540">
    <property type="entry name" value="P-loop containing nucleoside triphosphate hydrolases"/>
    <property type="match status" value="1"/>
</dbReference>
<dbReference type="InterPro" id="IPR048422">
    <property type="entry name" value="NOA1/YqeH-like_C"/>
</dbReference>
<dbReference type="InterPro" id="IPR027417">
    <property type="entry name" value="P-loop_NTPase"/>
</dbReference>
<evidence type="ECO:0000259" key="2">
    <source>
        <dbReference type="Pfam" id="PF21516"/>
    </source>
</evidence>
<dbReference type="InterPro" id="IPR050896">
    <property type="entry name" value="Mito_lipid_metab_GTPase"/>
</dbReference>
<reference evidence="3" key="1">
    <citation type="journal article" date="2020" name="mSystems">
        <title>Genome- and Community-Level Interaction Insights into Carbon Utilization and Element Cycling Functions of Hydrothermarchaeota in Hydrothermal Sediment.</title>
        <authorList>
            <person name="Zhou Z."/>
            <person name="Liu Y."/>
            <person name="Xu W."/>
            <person name="Pan J."/>
            <person name="Luo Z.H."/>
            <person name="Li M."/>
        </authorList>
    </citation>
    <scope>NUCLEOTIDE SEQUENCE [LARGE SCALE GENOMIC DNA]</scope>
    <source>
        <strain evidence="3">SpSt-609</strain>
    </source>
</reference>
<dbReference type="EMBL" id="DSZY01000005">
    <property type="protein sequence ID" value="HGU39645.1"/>
    <property type="molecule type" value="Genomic_DNA"/>
</dbReference>
<dbReference type="PANTHER" id="PTHR46434:SF1">
    <property type="entry name" value="GENETIC INTERACTOR OF PROHIBITINS 3, MITOCHONDRIAL"/>
    <property type="match status" value="1"/>
</dbReference>
<feature type="domain" description="NOA1/YqeH-like C-terminal" evidence="2">
    <location>
        <begin position="280"/>
        <end position="370"/>
    </location>
</feature>
<gene>
    <name evidence="3" type="ORF">ENT77_00360</name>
</gene>
<evidence type="ECO:0000259" key="1">
    <source>
        <dbReference type="Pfam" id="PF01926"/>
    </source>
</evidence>
<dbReference type="Pfam" id="PF21516">
    <property type="entry name" value="YqeH-like_C"/>
    <property type="match status" value="1"/>
</dbReference>
<proteinExistence type="predicted"/>
<dbReference type="InterPro" id="IPR006073">
    <property type="entry name" value="GTP-bd"/>
</dbReference>
<comment type="caution">
    <text evidence="3">The sequence shown here is derived from an EMBL/GenBank/DDBJ whole genome shotgun (WGS) entry which is preliminary data.</text>
</comment>
<sequence>MGDLLKVTVEKCPGCGAAIQFEHPGKPGFIPLDVYQRKLEAGEEIVCQRCFRLKHYKVLTSEADEEEIQKFLRIALRDFEKFVYVFDVFDFEGTFRPEIVRLIEKNEVIFVANKFDTLPKTVSGSQLKSWLMEVISKISEIRPSHLFITSTKNGYGLSKLKDYLFEWGGKALILGVTNVGKSSLLQTITSSNVTVSPYPGTTIGLIEHKVGKLRLYDTPGIIVGDRLIDLFDPQCQAKILARGEVARKTFKPFPEEVIFVSGLVKIQATLFSQSDVRPIFQIFAPEQVTFHKTKNLELIEHPEKHFGGLLVPPCGSFDVSKLNFKKVQMVVDESHELSIPGLCWINVKRGPVRFVLNVPENVEPRVRMALMKPKRKIH</sequence>
<name>A0A7C4GHZ2_9BACT</name>
<protein>
    <submittedName>
        <fullName evidence="3">Ribosome biogenesis GTPase YqeH</fullName>
    </submittedName>
</protein>
<feature type="domain" description="G" evidence="1">
    <location>
        <begin position="171"/>
        <end position="223"/>
    </location>
</feature>